<comment type="caution">
    <text evidence="2">The sequence shown here is derived from an EMBL/GenBank/DDBJ whole genome shotgun (WGS) entry which is preliminary data.</text>
</comment>
<name>A0A1F6YTE3_9BACT</name>
<dbReference type="InterPro" id="IPR041657">
    <property type="entry name" value="HTH_17"/>
</dbReference>
<gene>
    <name evidence="2" type="ORF">A2456_03545</name>
</gene>
<dbReference type="EMBL" id="MFWE01000023">
    <property type="protein sequence ID" value="OGJ09560.1"/>
    <property type="molecule type" value="Genomic_DNA"/>
</dbReference>
<protein>
    <recommendedName>
        <fullName evidence="1">Helix-turn-helix domain-containing protein</fullName>
    </recommendedName>
</protein>
<evidence type="ECO:0000313" key="3">
    <source>
        <dbReference type="Proteomes" id="UP000178975"/>
    </source>
</evidence>
<evidence type="ECO:0000259" key="1">
    <source>
        <dbReference type="Pfam" id="PF12728"/>
    </source>
</evidence>
<feature type="domain" description="Helix-turn-helix" evidence="1">
    <location>
        <begin position="7"/>
        <end position="51"/>
    </location>
</feature>
<sequence>MTVTKTYFTTSEVGKMIGVSRVTIFRKIKSGEIKAEKFGRNFMVPADQFVKNVELTEEKKVEIKKVVEKAIKEYGETFRLLGEE</sequence>
<dbReference type="NCBIfam" id="TIGR01764">
    <property type="entry name" value="excise"/>
    <property type="match status" value="1"/>
</dbReference>
<dbReference type="AlphaFoldDB" id="A0A1F6YTE3"/>
<dbReference type="Proteomes" id="UP000178975">
    <property type="component" value="Unassembled WGS sequence"/>
</dbReference>
<dbReference type="GO" id="GO:0003677">
    <property type="term" value="F:DNA binding"/>
    <property type="evidence" value="ECO:0007669"/>
    <property type="project" value="InterPro"/>
</dbReference>
<evidence type="ECO:0000313" key="2">
    <source>
        <dbReference type="EMBL" id="OGJ09560.1"/>
    </source>
</evidence>
<proteinExistence type="predicted"/>
<reference evidence="2 3" key="1">
    <citation type="journal article" date="2016" name="Nat. Commun.">
        <title>Thousands of microbial genomes shed light on interconnected biogeochemical processes in an aquifer system.</title>
        <authorList>
            <person name="Anantharaman K."/>
            <person name="Brown C.T."/>
            <person name="Hug L.A."/>
            <person name="Sharon I."/>
            <person name="Castelle C.J."/>
            <person name="Probst A.J."/>
            <person name="Thomas B.C."/>
            <person name="Singh A."/>
            <person name="Wilkins M.J."/>
            <person name="Karaoz U."/>
            <person name="Brodie E.L."/>
            <person name="Williams K.H."/>
            <person name="Hubbard S.S."/>
            <person name="Banfield J.F."/>
        </authorList>
    </citation>
    <scope>NUCLEOTIDE SEQUENCE [LARGE SCALE GENOMIC DNA]</scope>
</reference>
<accession>A0A1F6YTE3</accession>
<dbReference type="Pfam" id="PF12728">
    <property type="entry name" value="HTH_17"/>
    <property type="match status" value="1"/>
</dbReference>
<organism evidence="2 3">
    <name type="scientific">Candidatus Nomurabacteria bacterium RIFOXYC2_FULL_36_19</name>
    <dbReference type="NCBI Taxonomy" id="1801806"/>
    <lineage>
        <taxon>Bacteria</taxon>
        <taxon>Candidatus Nomuraibacteriota</taxon>
    </lineage>
</organism>
<dbReference type="InterPro" id="IPR010093">
    <property type="entry name" value="SinI_DNA-bd"/>
</dbReference>